<keyword evidence="2" id="KW-1185">Reference proteome</keyword>
<accession>A0ABX0SB02</accession>
<dbReference type="SUPFAM" id="SSF52540">
    <property type="entry name" value="P-loop containing nucleoside triphosphate hydrolases"/>
    <property type="match status" value="1"/>
</dbReference>
<dbReference type="Gene3D" id="3.40.50.300">
    <property type="entry name" value="P-loop containing nucleotide triphosphate hydrolases"/>
    <property type="match status" value="1"/>
</dbReference>
<organism evidence="1 2">
    <name type="scientific">Brooklawnia cerclae</name>
    <dbReference type="NCBI Taxonomy" id="349934"/>
    <lineage>
        <taxon>Bacteria</taxon>
        <taxon>Bacillati</taxon>
        <taxon>Actinomycetota</taxon>
        <taxon>Actinomycetes</taxon>
        <taxon>Propionibacteriales</taxon>
        <taxon>Propionibacteriaceae</taxon>
        <taxon>Brooklawnia</taxon>
    </lineage>
</organism>
<sequence length="197" mass="21957">MPETTDARTIELPGDWPLLVDDVLTAAADRRPVVLLDGGSGSGKTTLARALRRELAARLGPVQLVSLDDCYPGWHGLALASQWVWQTILAPDEPGHPTWDWRHDEVSGWVPLDPERPIIVEGCGAISIRSAPLASSRLWYEVSADERKRRALGRGDGDGFRPWWDDWAEQEAALWSVNRPWRLADWVVHGDLEASPD</sequence>
<gene>
    <name evidence="1" type="ORF">FB473_000225</name>
</gene>
<dbReference type="InterPro" id="IPR027417">
    <property type="entry name" value="P-loop_NTPase"/>
</dbReference>
<evidence type="ECO:0000313" key="2">
    <source>
        <dbReference type="Proteomes" id="UP000749311"/>
    </source>
</evidence>
<dbReference type="GO" id="GO:0005524">
    <property type="term" value="F:ATP binding"/>
    <property type="evidence" value="ECO:0007669"/>
    <property type="project" value="UniProtKB-KW"/>
</dbReference>
<dbReference type="EMBL" id="JAAMOZ010000001">
    <property type="protein sequence ID" value="NIH55580.1"/>
    <property type="molecule type" value="Genomic_DNA"/>
</dbReference>
<keyword evidence="1" id="KW-0067">ATP-binding</keyword>
<protein>
    <submittedName>
        <fullName evidence="1">Energy-coupling factor transporter ATP-binding protein EcfA2</fullName>
    </submittedName>
</protein>
<comment type="caution">
    <text evidence="1">The sequence shown here is derived from an EMBL/GenBank/DDBJ whole genome shotgun (WGS) entry which is preliminary data.</text>
</comment>
<proteinExistence type="predicted"/>
<name>A0ABX0SB02_9ACTN</name>
<dbReference type="Proteomes" id="UP000749311">
    <property type="component" value="Unassembled WGS sequence"/>
</dbReference>
<reference evidence="1 2" key="1">
    <citation type="submission" date="2020-02" db="EMBL/GenBank/DDBJ databases">
        <title>Sequencing the genomes of 1000 actinobacteria strains.</title>
        <authorList>
            <person name="Klenk H.-P."/>
        </authorList>
    </citation>
    <scope>NUCLEOTIDE SEQUENCE [LARGE SCALE GENOMIC DNA]</scope>
    <source>
        <strain evidence="1 2">DSM 19609</strain>
    </source>
</reference>
<dbReference type="RefSeq" id="WP_208390391.1">
    <property type="nucleotide sequence ID" value="NZ_BAAAOO010000012.1"/>
</dbReference>
<evidence type="ECO:0000313" key="1">
    <source>
        <dbReference type="EMBL" id="NIH55580.1"/>
    </source>
</evidence>
<keyword evidence="1" id="KW-0547">Nucleotide-binding</keyword>